<organism evidence="1 2">
    <name type="scientific">Acinetobacter baumannii</name>
    <dbReference type="NCBI Taxonomy" id="470"/>
    <lineage>
        <taxon>Bacteria</taxon>
        <taxon>Pseudomonadati</taxon>
        <taxon>Pseudomonadota</taxon>
        <taxon>Gammaproteobacteria</taxon>
        <taxon>Moraxellales</taxon>
        <taxon>Moraxellaceae</taxon>
        <taxon>Acinetobacter</taxon>
        <taxon>Acinetobacter calcoaceticus/baumannii complex</taxon>
    </lineage>
</organism>
<gene>
    <name evidence="1" type="ORF">AUO97_03665</name>
</gene>
<sequence>MKTYNFIFTYAMSQSGYPSDKKCESIKKLENKIGNRQIEKWTKLDKVENTFIGELVLHSCSISEKSEEAKRIVRTVFEEMMFEIEVYSDVTFTIAMLVDGLGEYLEFNA</sequence>
<reference evidence="1 2" key="1">
    <citation type="journal article" date="2014" name="Antimicrob. Agents Chemother.">
        <title>Triclosan can select for an AdeIJK-overexpressing mutant of Acinetobacter baumannii ATCC 17978 that displays reduced susceptibility to multiple antibiotics.</title>
        <authorList>
            <person name="Fernando D.M."/>
            <person name="Xu W."/>
            <person name="Loewen P.C."/>
            <person name="Zhanel G.G."/>
            <person name="Kumar A."/>
        </authorList>
    </citation>
    <scope>NUCLEOTIDE SEQUENCE [LARGE SCALE GENOMIC DNA]</scope>
    <source>
        <strain evidence="1 2">ATCC 17978</strain>
    </source>
</reference>
<dbReference type="RefSeq" id="WP_000860807.1">
    <property type="nucleotide sequence ID" value="NZ_AP031582.1"/>
</dbReference>
<protein>
    <submittedName>
        <fullName evidence="1">Uncharacterized protein</fullName>
    </submittedName>
</protein>
<dbReference type="AlphaFoldDB" id="A0A1E3MBW3"/>
<proteinExistence type="predicted"/>
<evidence type="ECO:0000313" key="1">
    <source>
        <dbReference type="EMBL" id="APP29962.1"/>
    </source>
</evidence>
<dbReference type="EMBL" id="CP018664">
    <property type="protein sequence ID" value="APP29962.1"/>
    <property type="molecule type" value="Genomic_DNA"/>
</dbReference>
<evidence type="ECO:0000313" key="2">
    <source>
        <dbReference type="Proteomes" id="UP000072389"/>
    </source>
</evidence>
<dbReference type="Proteomes" id="UP000072389">
    <property type="component" value="Chromosome"/>
</dbReference>
<name>A0A1E3MBW3_ACIBA</name>
<accession>A0A1E3MBW3</accession>